<dbReference type="PANTHER" id="PTHR45436:SF5">
    <property type="entry name" value="SENSOR HISTIDINE KINASE TRCS"/>
    <property type="match status" value="1"/>
</dbReference>
<comment type="caution">
    <text evidence="6">The sequence shown here is derived from an EMBL/GenBank/DDBJ whole genome shotgun (WGS) entry which is preliminary data.</text>
</comment>
<dbReference type="InterPro" id="IPR036097">
    <property type="entry name" value="HisK_dim/P_sf"/>
</dbReference>
<name>A0ABT3R2H2_9HYPH</name>
<dbReference type="PANTHER" id="PTHR45436">
    <property type="entry name" value="SENSOR HISTIDINE KINASE YKOH"/>
    <property type="match status" value="1"/>
</dbReference>
<keyword evidence="5" id="KW-0418">Kinase</keyword>
<evidence type="ECO:0000256" key="2">
    <source>
        <dbReference type="ARBA" id="ARBA00012438"/>
    </source>
</evidence>
<keyword evidence="7" id="KW-1185">Reference proteome</keyword>
<dbReference type="EMBL" id="JAPEVI010000003">
    <property type="protein sequence ID" value="MCX2723441.1"/>
    <property type="molecule type" value="Genomic_DNA"/>
</dbReference>
<dbReference type="Proteomes" id="UP001300261">
    <property type="component" value="Unassembled WGS sequence"/>
</dbReference>
<sequence length="124" mass="13744">MELNALILSNREIVERARTHVGNLAHGLKTPLSVISNEARSAGGPLAEKVSEQAAIMSTQIQHHLERARMAAQRRVIGVSCETEPVLARLIRAMGKIYHDKGVSVGFDQAAPIRFRGRARIWRK</sequence>
<protein>
    <recommendedName>
        <fullName evidence="2">histidine kinase</fullName>
        <ecNumber evidence="2">2.7.13.3</ecNumber>
    </recommendedName>
</protein>
<dbReference type="EC" id="2.7.13.3" evidence="2"/>
<dbReference type="SUPFAM" id="SSF47384">
    <property type="entry name" value="Homodimeric domain of signal transducing histidine kinase"/>
    <property type="match status" value="1"/>
</dbReference>
<dbReference type="RefSeq" id="WP_265963219.1">
    <property type="nucleotide sequence ID" value="NZ_JAPEVI010000003.1"/>
</dbReference>
<evidence type="ECO:0000256" key="4">
    <source>
        <dbReference type="ARBA" id="ARBA00022679"/>
    </source>
</evidence>
<comment type="catalytic activity">
    <reaction evidence="1">
        <text>ATP + protein L-histidine = ADP + protein N-phospho-L-histidine.</text>
        <dbReference type="EC" id="2.7.13.3"/>
    </reaction>
</comment>
<dbReference type="InterPro" id="IPR050428">
    <property type="entry name" value="TCS_sensor_his_kinase"/>
</dbReference>
<organism evidence="6 7">
    <name type="scientific">Roseibium salinum</name>
    <dbReference type="NCBI Taxonomy" id="1604349"/>
    <lineage>
        <taxon>Bacteria</taxon>
        <taxon>Pseudomonadati</taxon>
        <taxon>Pseudomonadota</taxon>
        <taxon>Alphaproteobacteria</taxon>
        <taxon>Hyphomicrobiales</taxon>
        <taxon>Stappiaceae</taxon>
        <taxon>Roseibium</taxon>
    </lineage>
</organism>
<evidence type="ECO:0000256" key="5">
    <source>
        <dbReference type="ARBA" id="ARBA00022777"/>
    </source>
</evidence>
<accession>A0ABT3R2H2</accession>
<evidence type="ECO:0000256" key="3">
    <source>
        <dbReference type="ARBA" id="ARBA00022553"/>
    </source>
</evidence>
<gene>
    <name evidence="6" type="ORF">ON753_13845</name>
</gene>
<keyword evidence="3" id="KW-0597">Phosphoprotein</keyword>
<evidence type="ECO:0000313" key="7">
    <source>
        <dbReference type="Proteomes" id="UP001300261"/>
    </source>
</evidence>
<evidence type="ECO:0000256" key="1">
    <source>
        <dbReference type="ARBA" id="ARBA00000085"/>
    </source>
</evidence>
<keyword evidence="4" id="KW-0808">Transferase</keyword>
<proteinExistence type="predicted"/>
<evidence type="ECO:0000313" key="6">
    <source>
        <dbReference type="EMBL" id="MCX2723441.1"/>
    </source>
</evidence>
<reference evidence="6 7" key="1">
    <citation type="journal article" date="2016" name="Int. J. Syst. Evol. Microbiol.">
        <title>Labrenzia salina sp. nov., isolated from the rhizosphere of the halophyte Arthrocnemum macrostachyum.</title>
        <authorList>
            <person name="Camacho M."/>
            <person name="Redondo-Gomez S."/>
            <person name="Rodriguez-Llorente I."/>
            <person name="Rohde M."/>
            <person name="Sproer C."/>
            <person name="Schumann P."/>
            <person name="Klenk H.P."/>
            <person name="Montero-Calasanz M.D.C."/>
        </authorList>
    </citation>
    <scope>NUCLEOTIDE SEQUENCE [LARGE SCALE GENOMIC DNA]</scope>
    <source>
        <strain evidence="6 7">DSM 29163</strain>
    </source>
</reference>